<accession>A0A4C1XK35</accession>
<keyword evidence="2" id="KW-1185">Reference proteome</keyword>
<protein>
    <submittedName>
        <fullName evidence="1">Uncharacterized protein</fullName>
    </submittedName>
</protein>
<proteinExistence type="predicted"/>
<evidence type="ECO:0000313" key="1">
    <source>
        <dbReference type="EMBL" id="GBP64141.1"/>
    </source>
</evidence>
<organism evidence="1 2">
    <name type="scientific">Eumeta variegata</name>
    <name type="common">Bagworm moth</name>
    <name type="synonym">Eumeta japonica</name>
    <dbReference type="NCBI Taxonomy" id="151549"/>
    <lineage>
        <taxon>Eukaryota</taxon>
        <taxon>Metazoa</taxon>
        <taxon>Ecdysozoa</taxon>
        <taxon>Arthropoda</taxon>
        <taxon>Hexapoda</taxon>
        <taxon>Insecta</taxon>
        <taxon>Pterygota</taxon>
        <taxon>Neoptera</taxon>
        <taxon>Endopterygota</taxon>
        <taxon>Lepidoptera</taxon>
        <taxon>Glossata</taxon>
        <taxon>Ditrysia</taxon>
        <taxon>Tineoidea</taxon>
        <taxon>Psychidae</taxon>
        <taxon>Oiketicinae</taxon>
        <taxon>Eumeta</taxon>
    </lineage>
</organism>
<evidence type="ECO:0000313" key="2">
    <source>
        <dbReference type="Proteomes" id="UP000299102"/>
    </source>
</evidence>
<name>A0A4C1XK35_EUMVA</name>
<dbReference type="EMBL" id="BGZK01000889">
    <property type="protein sequence ID" value="GBP64141.1"/>
    <property type="molecule type" value="Genomic_DNA"/>
</dbReference>
<dbReference type="Proteomes" id="UP000299102">
    <property type="component" value="Unassembled WGS sequence"/>
</dbReference>
<reference evidence="1 2" key="1">
    <citation type="journal article" date="2019" name="Commun. Biol.">
        <title>The bagworm genome reveals a unique fibroin gene that provides high tensile strength.</title>
        <authorList>
            <person name="Kono N."/>
            <person name="Nakamura H."/>
            <person name="Ohtoshi R."/>
            <person name="Tomita M."/>
            <person name="Numata K."/>
            <person name="Arakawa K."/>
        </authorList>
    </citation>
    <scope>NUCLEOTIDE SEQUENCE [LARGE SCALE GENOMIC DNA]</scope>
</reference>
<comment type="caution">
    <text evidence="1">The sequence shown here is derived from an EMBL/GenBank/DDBJ whole genome shotgun (WGS) entry which is preliminary data.</text>
</comment>
<gene>
    <name evidence="1" type="ORF">EVAR_35462_1</name>
</gene>
<dbReference type="AlphaFoldDB" id="A0A4C1XK35"/>
<sequence>MVAELSDTLWANYNIRQASGAIHELRHINYKGPKALTLWLWTVRGPLLANVTIAMTRGETDCLMWSPRHVGRPVSCSIMRDKRFRKTASPNNAIVKRKTGCTEMRFELPPRLTDPRSSTDDVLYKNQAFP</sequence>